<name>A0ABQ3MIW8_9PSEU</name>
<organism evidence="2 3">
    <name type="scientific">Lentzea cavernae</name>
    <dbReference type="NCBI Taxonomy" id="2020703"/>
    <lineage>
        <taxon>Bacteria</taxon>
        <taxon>Bacillati</taxon>
        <taxon>Actinomycetota</taxon>
        <taxon>Actinomycetes</taxon>
        <taxon>Pseudonocardiales</taxon>
        <taxon>Pseudonocardiaceae</taxon>
        <taxon>Lentzea</taxon>
    </lineage>
</organism>
<dbReference type="Proteomes" id="UP000605568">
    <property type="component" value="Unassembled WGS sequence"/>
</dbReference>
<feature type="region of interest" description="Disordered" evidence="1">
    <location>
        <begin position="80"/>
        <end position="105"/>
    </location>
</feature>
<protein>
    <submittedName>
        <fullName evidence="2">Uncharacterized protein</fullName>
    </submittedName>
</protein>
<feature type="region of interest" description="Disordered" evidence="1">
    <location>
        <begin position="1"/>
        <end position="24"/>
    </location>
</feature>
<reference evidence="3" key="1">
    <citation type="journal article" date="2019" name="Int. J. Syst. Evol. Microbiol.">
        <title>The Global Catalogue of Microorganisms (GCM) 10K type strain sequencing project: providing services to taxonomists for standard genome sequencing and annotation.</title>
        <authorList>
            <consortium name="The Broad Institute Genomics Platform"/>
            <consortium name="The Broad Institute Genome Sequencing Center for Infectious Disease"/>
            <person name="Wu L."/>
            <person name="Ma J."/>
        </authorList>
    </citation>
    <scope>NUCLEOTIDE SEQUENCE [LARGE SCALE GENOMIC DNA]</scope>
    <source>
        <strain evidence="3">CGMCC 4.7367</strain>
    </source>
</reference>
<evidence type="ECO:0000256" key="1">
    <source>
        <dbReference type="SAM" id="MobiDB-lite"/>
    </source>
</evidence>
<gene>
    <name evidence="2" type="ORF">GCM10017774_43450</name>
</gene>
<dbReference type="EMBL" id="BNAR01000006">
    <property type="protein sequence ID" value="GHH44233.1"/>
    <property type="molecule type" value="Genomic_DNA"/>
</dbReference>
<proteinExistence type="predicted"/>
<sequence length="105" mass="11449">MTSLKFCATTASRRRSASSGLSEADTGVVEVAAIVSAAHNTLIRLSFVVRALMRTIVTREERGSRGDGLKPLDEVIRRHATKRPAERSGRALRGEQGCQAYRPPK</sequence>
<keyword evidence="3" id="KW-1185">Reference proteome</keyword>
<accession>A0ABQ3MIW8</accession>
<comment type="caution">
    <text evidence="2">The sequence shown here is derived from an EMBL/GenBank/DDBJ whole genome shotgun (WGS) entry which is preliminary data.</text>
</comment>
<evidence type="ECO:0000313" key="3">
    <source>
        <dbReference type="Proteomes" id="UP000605568"/>
    </source>
</evidence>
<evidence type="ECO:0000313" key="2">
    <source>
        <dbReference type="EMBL" id="GHH44233.1"/>
    </source>
</evidence>
<feature type="compositionally biased region" description="Basic and acidic residues" evidence="1">
    <location>
        <begin position="80"/>
        <end position="93"/>
    </location>
</feature>